<accession>A0A1G4JW05</accession>
<dbReference type="OrthoDB" id="4067282at2759"/>
<proteinExistence type="predicted"/>
<feature type="compositionally biased region" description="Low complexity" evidence="1">
    <location>
        <begin position="103"/>
        <end position="134"/>
    </location>
</feature>
<name>A0A1G4JW05_9SACH</name>
<feature type="region of interest" description="Disordered" evidence="1">
    <location>
        <begin position="32"/>
        <end position="134"/>
    </location>
</feature>
<feature type="region of interest" description="Disordered" evidence="1">
    <location>
        <begin position="173"/>
        <end position="199"/>
    </location>
</feature>
<dbReference type="Pfam" id="PF17298">
    <property type="entry name" value="DUF5349"/>
    <property type="match status" value="1"/>
</dbReference>
<reference evidence="3" key="1">
    <citation type="submission" date="2016-03" db="EMBL/GenBank/DDBJ databases">
        <authorList>
            <person name="Devillers Hugo."/>
        </authorList>
    </citation>
    <scope>NUCLEOTIDE SEQUENCE [LARGE SCALE GENOMIC DNA]</scope>
</reference>
<evidence type="ECO:0000313" key="2">
    <source>
        <dbReference type="EMBL" id="SCU95232.1"/>
    </source>
</evidence>
<organism evidence="2 3">
    <name type="scientific">Lachancea meyersii CBS 8951</name>
    <dbReference type="NCBI Taxonomy" id="1266667"/>
    <lineage>
        <taxon>Eukaryota</taxon>
        <taxon>Fungi</taxon>
        <taxon>Dikarya</taxon>
        <taxon>Ascomycota</taxon>
        <taxon>Saccharomycotina</taxon>
        <taxon>Saccharomycetes</taxon>
        <taxon>Saccharomycetales</taxon>
        <taxon>Saccharomycetaceae</taxon>
        <taxon>Lachancea</taxon>
    </lineage>
</organism>
<dbReference type="Proteomes" id="UP000191144">
    <property type="component" value="Chromosome F"/>
</dbReference>
<feature type="compositionally biased region" description="Low complexity" evidence="1">
    <location>
        <begin position="32"/>
        <end position="48"/>
    </location>
</feature>
<evidence type="ECO:0000256" key="1">
    <source>
        <dbReference type="SAM" id="MobiDB-lite"/>
    </source>
</evidence>
<evidence type="ECO:0000313" key="3">
    <source>
        <dbReference type="Proteomes" id="UP000191144"/>
    </source>
</evidence>
<sequence length="375" mass="39713">MPGQFISVPFLSQAEDMDKYLMEYRSLKLMPQSAASSQQQQQQQQQQQNRYSMQNRTTITGNQAANLGYNNANNGRKKLVGNNNSATQGYRLGNKNGFNKVSHQQQLQLQMQQQQQQQQQAQQHAQPQAQQPLQGAGFKQAFPQMFYGSANGSNSSLAQQALTSQVYAPSNAGQQQLMTASSSSSSTPPPRLHVSVSGTSSISSLGGDFDYLLPNELNGHLMPSASTQISSNLNGAAGCSTNNIANSGTSQGLAATNAARSSTTALNMMQVAPLSGGFLNSVSTALPSGFNKMENELSSSNDFISGLPSSLLSEGSTAPEFSGLSGRDAVFSNPSAESSRSFMLPNSKSWGAGNVNSSSTAGSSGIWSNDMSVWS</sequence>
<protein>
    <submittedName>
        <fullName evidence="2">LAME_0F11298g1_1</fullName>
    </submittedName>
</protein>
<dbReference type="InterPro" id="IPR035257">
    <property type="entry name" value="DUF5349"/>
</dbReference>
<dbReference type="EMBL" id="LT598477">
    <property type="protein sequence ID" value="SCU95232.1"/>
    <property type="molecule type" value="Genomic_DNA"/>
</dbReference>
<feature type="compositionally biased region" description="Polar residues" evidence="1">
    <location>
        <begin position="49"/>
        <end position="60"/>
    </location>
</feature>
<gene>
    <name evidence="2" type="ORF">LAME_0F11298G</name>
</gene>
<dbReference type="AlphaFoldDB" id="A0A1G4JW05"/>
<keyword evidence="3" id="KW-1185">Reference proteome</keyword>
<feature type="compositionally biased region" description="Low complexity" evidence="1">
    <location>
        <begin position="61"/>
        <end position="74"/>
    </location>
</feature>